<organism evidence="2">
    <name type="scientific">uncultured marine group II/III euryarchaeote AD1000_31_D05</name>
    <dbReference type="NCBI Taxonomy" id="1457753"/>
    <lineage>
        <taxon>Archaea</taxon>
        <taxon>Methanobacteriati</taxon>
        <taxon>Methanobacteriota</taxon>
        <taxon>environmental samples</taxon>
    </lineage>
</organism>
<reference evidence="2" key="1">
    <citation type="journal article" date="2014" name="Genome Biol. Evol.">
        <title>Pangenome evidence for extensive interdomain horizontal transfer affecting lineage core and shell genes in uncultured planktonic thaumarchaeota and euryarchaeota.</title>
        <authorList>
            <person name="Deschamps P."/>
            <person name="Zivanovic Y."/>
            <person name="Moreira D."/>
            <person name="Rodriguez-Valera F."/>
            <person name="Lopez-Garcia P."/>
        </authorList>
    </citation>
    <scope>NUCLEOTIDE SEQUENCE</scope>
</reference>
<protein>
    <submittedName>
        <fullName evidence="2">Putative membrane protein</fullName>
    </submittedName>
</protein>
<name>A0A075FUB5_9EURY</name>
<feature type="transmembrane region" description="Helical" evidence="1">
    <location>
        <begin position="120"/>
        <end position="136"/>
    </location>
</feature>
<proteinExistence type="predicted"/>
<keyword evidence="1" id="KW-0472">Membrane</keyword>
<evidence type="ECO:0000256" key="1">
    <source>
        <dbReference type="SAM" id="Phobius"/>
    </source>
</evidence>
<accession>A0A075FUB5</accession>
<dbReference type="EMBL" id="KF900384">
    <property type="protein sequence ID" value="AIE93036.1"/>
    <property type="molecule type" value="Genomic_DNA"/>
</dbReference>
<keyword evidence="1" id="KW-1133">Transmembrane helix</keyword>
<sequence length="214" mass="23155">MTQTEMTQYVDHVEHSIGGLGGHAFRRLTHISMSLIPLAYYLHGETIAAVVSLNPREFVSAVCITILLIEAARLRLGIVIIGQREYESRQISALAWGALAVSLALLIAPEGDGGGLKTGIYGIPLIFGLTFVDPVMGEVKRKKKDMRAAIFAGLAVSYLVWIGCHFWLGTELLVAILLAPLTVAGEVPKTKFIDDNATMVLLPLAGLVLMMPFL</sequence>
<feature type="transmembrane region" description="Helical" evidence="1">
    <location>
        <begin position="148"/>
        <end position="168"/>
    </location>
</feature>
<dbReference type="AlphaFoldDB" id="A0A075FUB5"/>
<keyword evidence="1" id="KW-0812">Transmembrane</keyword>
<feature type="transmembrane region" description="Helical" evidence="1">
    <location>
        <begin position="91"/>
        <end position="108"/>
    </location>
</feature>
<evidence type="ECO:0000313" key="2">
    <source>
        <dbReference type="EMBL" id="AIE93036.1"/>
    </source>
</evidence>